<keyword evidence="1" id="KW-0326">Glycosidase</keyword>
<keyword evidence="1" id="KW-0378">Hydrolase</keyword>
<evidence type="ECO:0000313" key="6">
    <source>
        <dbReference type="Proteomes" id="UP000516957"/>
    </source>
</evidence>
<name>A0A7Y9F0G6_9ACTN</name>
<feature type="chain" id="PRO_5031332510" description="Fibronectin type-III domain-containing protein" evidence="3">
    <location>
        <begin position="29"/>
        <end position="241"/>
    </location>
</feature>
<dbReference type="InterPro" id="IPR036116">
    <property type="entry name" value="FN3_sf"/>
</dbReference>
<evidence type="ECO:0000259" key="4">
    <source>
        <dbReference type="PROSITE" id="PS50853"/>
    </source>
</evidence>
<dbReference type="InterPro" id="IPR003961">
    <property type="entry name" value="FN3_dom"/>
</dbReference>
<feature type="domain" description="Fibronectin type-III" evidence="4">
    <location>
        <begin position="150"/>
        <end position="241"/>
    </location>
</feature>
<dbReference type="Gene3D" id="2.60.40.10">
    <property type="entry name" value="Immunoglobulins"/>
    <property type="match status" value="1"/>
</dbReference>
<dbReference type="AlphaFoldDB" id="A0A7Y9F0G6"/>
<keyword evidence="6" id="KW-1185">Reference proteome</keyword>
<dbReference type="GO" id="GO:0000272">
    <property type="term" value="P:polysaccharide catabolic process"/>
    <property type="evidence" value="ECO:0007669"/>
    <property type="project" value="UniProtKB-KW"/>
</dbReference>
<accession>A0A7Y9F0G6</accession>
<comment type="caution">
    <text evidence="5">The sequence shown here is derived from an EMBL/GenBank/DDBJ whole genome shotgun (WGS) entry which is preliminary data.</text>
</comment>
<dbReference type="GO" id="GO:0016798">
    <property type="term" value="F:hydrolase activity, acting on glycosyl bonds"/>
    <property type="evidence" value="ECO:0007669"/>
    <property type="project" value="UniProtKB-KW"/>
</dbReference>
<dbReference type="CDD" id="cd00063">
    <property type="entry name" value="FN3"/>
    <property type="match status" value="1"/>
</dbReference>
<evidence type="ECO:0000256" key="2">
    <source>
        <dbReference type="ARBA" id="ARBA00023326"/>
    </source>
</evidence>
<evidence type="ECO:0000256" key="1">
    <source>
        <dbReference type="ARBA" id="ARBA00023295"/>
    </source>
</evidence>
<protein>
    <recommendedName>
        <fullName evidence="4">Fibronectin type-III domain-containing protein</fullName>
    </recommendedName>
</protein>
<proteinExistence type="predicted"/>
<evidence type="ECO:0000256" key="3">
    <source>
        <dbReference type="SAM" id="SignalP"/>
    </source>
</evidence>
<sequence length="241" mass="25870">MRSRTLPAALLLCATATMLPLLGPVAVAAQQPPADTDAPRIDLDPCPGSEPCQLEAAYVAGWLAEGDDLAVLGALLDGEPVAEHEYDDGSGFVPHGSFMAPGQDTIEPVDYAMVVGVPQGTHQVTFYARDLAGNESSRTTTVIGAEAPGRPQDLRAKARPRRGEVVVRWHGGAEPHGSPVHTYRVRHGGEDRTTQGWIPAAPRTQLVWDGLRPGWHTFRVRATNGRGEGPAARVRVYLRRP</sequence>
<dbReference type="Proteomes" id="UP000516957">
    <property type="component" value="Unassembled WGS sequence"/>
</dbReference>
<organism evidence="5 6">
    <name type="scientific">Nocardioides marinisabuli</name>
    <dbReference type="NCBI Taxonomy" id="419476"/>
    <lineage>
        <taxon>Bacteria</taxon>
        <taxon>Bacillati</taxon>
        <taxon>Actinomycetota</taxon>
        <taxon>Actinomycetes</taxon>
        <taxon>Propionibacteriales</taxon>
        <taxon>Nocardioidaceae</taxon>
        <taxon>Nocardioides</taxon>
    </lineage>
</organism>
<keyword evidence="2" id="KW-0624">Polysaccharide degradation</keyword>
<evidence type="ECO:0000313" key="5">
    <source>
        <dbReference type="EMBL" id="NYD57357.1"/>
    </source>
</evidence>
<dbReference type="PROSITE" id="PS50853">
    <property type="entry name" value="FN3"/>
    <property type="match status" value="1"/>
</dbReference>
<dbReference type="SUPFAM" id="SSF49265">
    <property type="entry name" value="Fibronectin type III"/>
    <property type="match status" value="1"/>
</dbReference>
<dbReference type="EMBL" id="JACCBE010000001">
    <property type="protein sequence ID" value="NYD57357.1"/>
    <property type="molecule type" value="Genomic_DNA"/>
</dbReference>
<dbReference type="InterPro" id="IPR013783">
    <property type="entry name" value="Ig-like_fold"/>
</dbReference>
<reference evidence="5 6" key="1">
    <citation type="submission" date="2020-07" db="EMBL/GenBank/DDBJ databases">
        <title>Sequencing the genomes of 1000 actinobacteria strains.</title>
        <authorList>
            <person name="Klenk H.-P."/>
        </authorList>
    </citation>
    <scope>NUCLEOTIDE SEQUENCE [LARGE SCALE GENOMIC DNA]</scope>
    <source>
        <strain evidence="5 6">DSM 18965</strain>
    </source>
</reference>
<feature type="signal peptide" evidence="3">
    <location>
        <begin position="1"/>
        <end position="28"/>
    </location>
</feature>
<keyword evidence="3" id="KW-0732">Signal</keyword>
<dbReference type="RefSeq" id="WP_179615136.1">
    <property type="nucleotide sequence ID" value="NZ_CP059163.1"/>
</dbReference>
<keyword evidence="2" id="KW-0119">Carbohydrate metabolism</keyword>
<gene>
    <name evidence="5" type="ORF">BKA08_001595</name>
</gene>
<dbReference type="SMART" id="SM00060">
    <property type="entry name" value="FN3"/>
    <property type="match status" value="1"/>
</dbReference>